<organism evidence="2 3">
    <name type="scientific">Venturia effusa</name>
    <dbReference type="NCBI Taxonomy" id="50376"/>
    <lineage>
        <taxon>Eukaryota</taxon>
        <taxon>Fungi</taxon>
        <taxon>Dikarya</taxon>
        <taxon>Ascomycota</taxon>
        <taxon>Pezizomycotina</taxon>
        <taxon>Dothideomycetes</taxon>
        <taxon>Pleosporomycetidae</taxon>
        <taxon>Venturiales</taxon>
        <taxon>Venturiaceae</taxon>
        <taxon>Venturia</taxon>
    </lineage>
</organism>
<name>A0A517LD68_9PEZI</name>
<dbReference type="Proteomes" id="UP000316270">
    <property type="component" value="Chromosome 10"/>
</dbReference>
<feature type="region of interest" description="Disordered" evidence="1">
    <location>
        <begin position="131"/>
        <end position="157"/>
    </location>
</feature>
<accession>A0A517LD68</accession>
<proteinExistence type="predicted"/>
<feature type="region of interest" description="Disordered" evidence="1">
    <location>
        <begin position="75"/>
        <end position="97"/>
    </location>
</feature>
<reference evidence="2 3" key="1">
    <citation type="submission" date="2019-07" db="EMBL/GenBank/DDBJ databases">
        <title>Finished genome of Venturia effusa.</title>
        <authorList>
            <person name="Young C.A."/>
            <person name="Cox M.P."/>
            <person name="Ganley A.R.D."/>
            <person name="David W.J."/>
        </authorList>
    </citation>
    <scope>NUCLEOTIDE SEQUENCE [LARGE SCALE GENOMIC DNA]</scope>
    <source>
        <strain evidence="3">albino</strain>
    </source>
</reference>
<sequence>MEPTISRDTTKVPALAHDAANHNDLSFVHQNPTPITPTFLYPGLPPKTEVVDLTTEFETEHIDLTVDIASVPKPLKTPSKHTSGEGHVTKAGQGPTRLRINVTSPAISRTALKPSDNEVAKQEFIMQESSFPIIPGKDKGSNGGTQRRSRSVSPESRIYSGSRRTCYICVRSKAAHTGQKVNEAIVQVLEDLTIIRMKRIGDKHWIFARQGADWDDKDERLDLEFIKAMAWRIEEDGNDYIVMWKRFRSSYNIRDVRVLQTAIKYHRNMTPEATSVKLGLDVIRYEQLENYRHGSRTEYDADGG</sequence>
<evidence type="ECO:0000313" key="2">
    <source>
        <dbReference type="EMBL" id="QDS73564.1"/>
    </source>
</evidence>
<protein>
    <submittedName>
        <fullName evidence="2">Uncharacterized protein</fullName>
    </submittedName>
</protein>
<evidence type="ECO:0000256" key="1">
    <source>
        <dbReference type="SAM" id="MobiDB-lite"/>
    </source>
</evidence>
<dbReference type="AlphaFoldDB" id="A0A517LD68"/>
<keyword evidence="3" id="KW-1185">Reference proteome</keyword>
<dbReference type="EMBL" id="CP042194">
    <property type="protein sequence ID" value="QDS73564.1"/>
    <property type="molecule type" value="Genomic_DNA"/>
</dbReference>
<dbReference type="OrthoDB" id="10546602at2759"/>
<gene>
    <name evidence="2" type="ORF">FKW77_001090</name>
</gene>
<evidence type="ECO:0000313" key="3">
    <source>
        <dbReference type="Proteomes" id="UP000316270"/>
    </source>
</evidence>